<dbReference type="RefSeq" id="XP_014663915.1">
    <property type="nucleotide sequence ID" value="XM_014808429.1"/>
</dbReference>
<comment type="similarity">
    <text evidence="1">Belongs to the CDI family.</text>
</comment>
<keyword evidence="2 6" id="KW-0649">Protein kinase inhibitor</keyword>
<feature type="domain" description="Cyclin-dependent kinase inhibitor" evidence="4">
    <location>
        <begin position="23"/>
        <end position="71"/>
    </location>
</feature>
<evidence type="ECO:0000256" key="2">
    <source>
        <dbReference type="ARBA" id="ARBA00023013"/>
    </source>
</evidence>
<dbReference type="InterPro" id="IPR029841">
    <property type="entry name" value="CDKN1A"/>
</dbReference>
<evidence type="ECO:0000313" key="5">
    <source>
        <dbReference type="Proteomes" id="UP000695022"/>
    </source>
</evidence>
<protein>
    <submittedName>
        <fullName evidence="6">Cyclin-dependent kinase inhibitor 1-like</fullName>
    </submittedName>
</protein>
<organism evidence="5 6">
    <name type="scientific">Priapulus caudatus</name>
    <name type="common">Priapulid worm</name>
    <dbReference type="NCBI Taxonomy" id="37621"/>
    <lineage>
        <taxon>Eukaryota</taxon>
        <taxon>Metazoa</taxon>
        <taxon>Ecdysozoa</taxon>
        <taxon>Scalidophora</taxon>
        <taxon>Priapulida</taxon>
        <taxon>Priapulimorpha</taxon>
        <taxon>Priapulimorphida</taxon>
        <taxon>Priapulidae</taxon>
        <taxon>Priapulus</taxon>
    </lineage>
</organism>
<feature type="region of interest" description="Disordered" evidence="3">
    <location>
        <begin position="107"/>
        <end position="213"/>
    </location>
</feature>
<accession>A0ABM1DVE4</accession>
<evidence type="ECO:0000256" key="3">
    <source>
        <dbReference type="SAM" id="MobiDB-lite"/>
    </source>
</evidence>
<gene>
    <name evidence="6" type="primary">LOC106806475</name>
</gene>
<name>A0ABM1DVE4_PRICU</name>
<evidence type="ECO:0000313" key="6">
    <source>
        <dbReference type="RefSeq" id="XP_014663915.1"/>
    </source>
</evidence>
<feature type="compositionally biased region" description="Low complexity" evidence="3">
    <location>
        <begin position="167"/>
        <end position="185"/>
    </location>
</feature>
<dbReference type="Gene3D" id="4.10.365.10">
    <property type="entry name" value="p27"/>
    <property type="match status" value="1"/>
</dbReference>
<reference evidence="6" key="1">
    <citation type="submission" date="2025-08" db="UniProtKB">
        <authorList>
            <consortium name="RefSeq"/>
        </authorList>
    </citation>
    <scope>IDENTIFICATION</scope>
</reference>
<dbReference type="Pfam" id="PF02234">
    <property type="entry name" value="CDI"/>
    <property type="match status" value="1"/>
</dbReference>
<feature type="compositionally biased region" description="Basic and acidic residues" evidence="3">
    <location>
        <begin position="109"/>
        <end position="125"/>
    </location>
</feature>
<dbReference type="InterPro" id="IPR044898">
    <property type="entry name" value="CDI_dom_sf"/>
</dbReference>
<proteinExistence type="inferred from homology"/>
<keyword evidence="5" id="KW-1185">Reference proteome</keyword>
<feature type="compositionally biased region" description="Polar residues" evidence="3">
    <location>
        <begin position="140"/>
        <end position="150"/>
    </location>
</feature>
<dbReference type="InterPro" id="IPR003175">
    <property type="entry name" value="CDI_dom"/>
</dbReference>
<dbReference type="PANTHER" id="PTHR46778:SF1">
    <property type="entry name" value="CYCLIN-DEPENDENT KINASE INHIBITOR 1"/>
    <property type="match status" value="1"/>
</dbReference>
<sequence>MINIQSLNTFTLRKRQKVSVRRMLFGPVNHEETKKGLQKEMAKICDADRQRWNFDFARETPLPGSFAWERVPLQCADVHPSYGMDRLPFIGGKLQYDYDCDVALLSPDARPRTPERDAEDSENHRVFRFGSDVVGDSTRLRSPSPTAATTEESRTLTEADDSRRATRQQQTVPQRQQQTVPQRQRTLTDFYRSVKRPYNESSLMAGSKRARRS</sequence>
<evidence type="ECO:0000256" key="1">
    <source>
        <dbReference type="ARBA" id="ARBA00006726"/>
    </source>
</evidence>
<feature type="compositionally biased region" description="Basic and acidic residues" evidence="3">
    <location>
        <begin position="151"/>
        <end position="164"/>
    </location>
</feature>
<evidence type="ECO:0000259" key="4">
    <source>
        <dbReference type="Pfam" id="PF02234"/>
    </source>
</evidence>
<dbReference type="Proteomes" id="UP000695022">
    <property type="component" value="Unplaced"/>
</dbReference>
<dbReference type="PANTHER" id="PTHR46778">
    <property type="entry name" value="CYCLIN-DEPENDENT KINASE INHIBITOR 1-RELATED"/>
    <property type="match status" value="1"/>
</dbReference>
<dbReference type="GeneID" id="106806475"/>
<dbReference type="GO" id="GO:0004860">
    <property type="term" value="F:protein kinase inhibitor activity"/>
    <property type="evidence" value="ECO:0007669"/>
    <property type="project" value="UniProtKB-KW"/>
</dbReference>